<gene>
    <name evidence="1" type="ORF">Acr_00g0020550</name>
</gene>
<comment type="caution">
    <text evidence="1">The sequence shown here is derived from an EMBL/GenBank/DDBJ whole genome shotgun (WGS) entry which is preliminary data.</text>
</comment>
<name>A0A7J0DDU6_9ERIC</name>
<sequence length="330" mass="37868">MALRSHKLFSRTVSLQQPLVATSSRGMVPAVCEEYKWQHSPFGWNDFFWATVEEHVPVEEEIPSLLLLEMEDDHCSLMDSNSILCFNLECYEFPQCICSFESGSAPYHSHGSLGKTCYQGEFGPTLEYTSVLLCLNILGETDWTMYTFTDEEEAAACVCGTRWLAYGVLDDFPRVVHKKNTYAWWIRYFFRDFPLKKLLGDGWLQALSSLVPHFVDLTSFTTAISILKVGHIARIMLEWHTVLYPLEDLEVSPNDSIETIVAGALWTLPGDLPAFDDLTRDWIHVTIPKDCQDNLGMTKWFLISRQLLLEQFEAAFCFQPAHLFVKAIWH</sequence>
<protein>
    <recommendedName>
        <fullName evidence="3">Aminotransferase-like plant mobile domain-containing protein</fullName>
    </recommendedName>
</protein>
<evidence type="ECO:0008006" key="3">
    <source>
        <dbReference type="Google" id="ProtNLM"/>
    </source>
</evidence>
<reference evidence="2" key="1">
    <citation type="submission" date="2019-07" db="EMBL/GenBank/DDBJ databases">
        <title>De Novo Assembly of kiwifruit Actinidia rufa.</title>
        <authorList>
            <person name="Sugita-Konishi S."/>
            <person name="Sato K."/>
            <person name="Mori E."/>
            <person name="Abe Y."/>
            <person name="Kisaki G."/>
            <person name="Hamano K."/>
            <person name="Suezawa K."/>
            <person name="Otani M."/>
            <person name="Fukuda T."/>
            <person name="Manabe T."/>
            <person name="Gomi K."/>
            <person name="Tabuchi M."/>
            <person name="Akimitsu K."/>
            <person name="Kataoka I."/>
        </authorList>
    </citation>
    <scope>NUCLEOTIDE SEQUENCE [LARGE SCALE GENOMIC DNA]</scope>
    <source>
        <strain evidence="2">cv. Fuchu</strain>
    </source>
</reference>
<dbReference type="Proteomes" id="UP000585474">
    <property type="component" value="Unassembled WGS sequence"/>
</dbReference>
<organism evidence="1 2">
    <name type="scientific">Actinidia rufa</name>
    <dbReference type="NCBI Taxonomy" id="165716"/>
    <lineage>
        <taxon>Eukaryota</taxon>
        <taxon>Viridiplantae</taxon>
        <taxon>Streptophyta</taxon>
        <taxon>Embryophyta</taxon>
        <taxon>Tracheophyta</taxon>
        <taxon>Spermatophyta</taxon>
        <taxon>Magnoliopsida</taxon>
        <taxon>eudicotyledons</taxon>
        <taxon>Gunneridae</taxon>
        <taxon>Pentapetalae</taxon>
        <taxon>asterids</taxon>
        <taxon>Ericales</taxon>
        <taxon>Actinidiaceae</taxon>
        <taxon>Actinidia</taxon>
    </lineage>
</organism>
<dbReference type="EMBL" id="BJWL01000157">
    <property type="protein sequence ID" value="GFS32048.1"/>
    <property type="molecule type" value="Genomic_DNA"/>
</dbReference>
<accession>A0A7J0DDU6</accession>
<dbReference type="AlphaFoldDB" id="A0A7J0DDU6"/>
<evidence type="ECO:0000313" key="2">
    <source>
        <dbReference type="Proteomes" id="UP000585474"/>
    </source>
</evidence>
<evidence type="ECO:0000313" key="1">
    <source>
        <dbReference type="EMBL" id="GFS32048.1"/>
    </source>
</evidence>
<keyword evidence="2" id="KW-1185">Reference proteome</keyword>
<proteinExistence type="predicted"/>